<dbReference type="InterPro" id="IPR018209">
    <property type="entry name" value="Pyrv_Knase_AS"/>
</dbReference>
<comment type="catalytic activity">
    <reaction evidence="13">
        <text>pyruvate + ATP = phosphoenolpyruvate + ADP + H(+)</text>
        <dbReference type="Rhea" id="RHEA:18157"/>
        <dbReference type="ChEBI" id="CHEBI:15361"/>
        <dbReference type="ChEBI" id="CHEBI:15378"/>
        <dbReference type="ChEBI" id="CHEBI:30616"/>
        <dbReference type="ChEBI" id="CHEBI:58702"/>
        <dbReference type="ChEBI" id="CHEBI:456216"/>
        <dbReference type="EC" id="2.7.1.40"/>
    </reaction>
</comment>
<keyword evidence="12 16" id="KW-0670">Pyruvate</keyword>
<dbReference type="AlphaFoldDB" id="A0A1J4JBU8"/>
<dbReference type="GeneID" id="94830415"/>
<evidence type="ECO:0000259" key="14">
    <source>
        <dbReference type="Pfam" id="PF00224"/>
    </source>
</evidence>
<dbReference type="PRINTS" id="PR01050">
    <property type="entry name" value="PYRUVTKNASE"/>
</dbReference>
<dbReference type="SUPFAM" id="SSF50800">
    <property type="entry name" value="PK beta-barrel domain-like"/>
    <property type="match status" value="1"/>
</dbReference>
<dbReference type="Proteomes" id="UP000179807">
    <property type="component" value="Unassembled WGS sequence"/>
</dbReference>
<dbReference type="InterPro" id="IPR040442">
    <property type="entry name" value="Pyrv_kinase-like_dom_sf"/>
</dbReference>
<comment type="cofactor">
    <cofactor evidence="1">
        <name>K(+)</name>
        <dbReference type="ChEBI" id="CHEBI:29103"/>
    </cofactor>
</comment>
<keyword evidence="8 13" id="KW-0418">Kinase</keyword>
<dbReference type="UniPathway" id="UPA00109">
    <property type="reaction ID" value="UER00188"/>
</dbReference>
<accession>A0A1J4JBU8</accession>
<dbReference type="Gene3D" id="3.40.1380.20">
    <property type="entry name" value="Pyruvate kinase, C-terminal domain"/>
    <property type="match status" value="1"/>
</dbReference>
<dbReference type="Gene3D" id="2.40.33.10">
    <property type="entry name" value="PK beta-barrel domain-like"/>
    <property type="match status" value="1"/>
</dbReference>
<dbReference type="InterPro" id="IPR015813">
    <property type="entry name" value="Pyrv/PenolPyrv_kinase-like_dom"/>
</dbReference>
<feature type="domain" description="Pyruvate kinase C-terminal" evidence="15">
    <location>
        <begin position="355"/>
        <end position="465"/>
    </location>
</feature>
<dbReference type="VEuPathDB" id="TrichDB:TRFO_10865"/>
<keyword evidence="11 13" id="KW-0324">Glycolysis</keyword>
<protein>
    <recommendedName>
        <fullName evidence="4 13">Pyruvate kinase</fullName>
        <ecNumber evidence="4 13">2.7.1.40</ecNumber>
    </recommendedName>
</protein>
<dbReference type="GO" id="GO:0000287">
    <property type="term" value="F:magnesium ion binding"/>
    <property type="evidence" value="ECO:0007669"/>
    <property type="project" value="InterPro"/>
</dbReference>
<dbReference type="InterPro" id="IPR011037">
    <property type="entry name" value="Pyrv_Knase-like_insert_dom_sf"/>
</dbReference>
<dbReference type="Pfam" id="PF00224">
    <property type="entry name" value="PK"/>
    <property type="match status" value="1"/>
</dbReference>
<evidence type="ECO:0000256" key="8">
    <source>
        <dbReference type="ARBA" id="ARBA00022777"/>
    </source>
</evidence>
<dbReference type="GO" id="GO:0030955">
    <property type="term" value="F:potassium ion binding"/>
    <property type="evidence" value="ECO:0007669"/>
    <property type="project" value="InterPro"/>
</dbReference>
<reference evidence="16" key="1">
    <citation type="submission" date="2016-10" db="EMBL/GenBank/DDBJ databases">
        <authorList>
            <person name="Benchimol M."/>
            <person name="Almeida L.G."/>
            <person name="Vasconcelos A.T."/>
            <person name="Perreira-Neves A."/>
            <person name="Rosa I.A."/>
            <person name="Tasca T."/>
            <person name="Bogo M.R."/>
            <person name="de Souza W."/>
        </authorList>
    </citation>
    <scope>NUCLEOTIDE SEQUENCE [LARGE SCALE GENOMIC DNA]</scope>
    <source>
        <strain evidence="16">K</strain>
    </source>
</reference>
<evidence type="ECO:0000313" key="16">
    <source>
        <dbReference type="EMBL" id="OHS94732.1"/>
    </source>
</evidence>
<keyword evidence="17" id="KW-1185">Reference proteome</keyword>
<evidence type="ECO:0000256" key="5">
    <source>
        <dbReference type="ARBA" id="ARBA00022679"/>
    </source>
</evidence>
<dbReference type="NCBIfam" id="TIGR01064">
    <property type="entry name" value="pyruv_kin"/>
    <property type="match status" value="1"/>
</dbReference>
<evidence type="ECO:0000256" key="7">
    <source>
        <dbReference type="ARBA" id="ARBA00022741"/>
    </source>
</evidence>
<dbReference type="EMBL" id="MLAK01001293">
    <property type="protein sequence ID" value="OHS94732.1"/>
    <property type="molecule type" value="Genomic_DNA"/>
</dbReference>
<evidence type="ECO:0000256" key="13">
    <source>
        <dbReference type="RuleBase" id="RU000504"/>
    </source>
</evidence>
<keyword evidence="6" id="KW-0479">Metal-binding</keyword>
<dbReference type="InterPro" id="IPR015806">
    <property type="entry name" value="Pyrv_Knase_insert_dom_sf"/>
</dbReference>
<dbReference type="Pfam" id="PF02887">
    <property type="entry name" value="PK_C"/>
    <property type="match status" value="1"/>
</dbReference>
<dbReference type="EC" id="2.7.1.40" evidence="4 13"/>
<evidence type="ECO:0000256" key="6">
    <source>
        <dbReference type="ARBA" id="ARBA00022723"/>
    </source>
</evidence>
<sequence length="476" mass="52213">MRKTKIICTLGPASESPEIIKALVEAGMNVARFNMSHGSHEDHARRMSTVRSVAKSLNVSVGILLDTKGPEVRVKSFKGGKVQIKDGQAFTFTGDEVEGDNTKVSVTYKQLYEDMKKGDKIMVNDGLVKFEVVDVKGHDVLCKCLQGGFISNSKSMNFPNKVLSMPFISDVDREDIIFGAKQQVDFIAASFVSNKMNVVELRQLLNHHGGNDIEIIAKIENQSGVNNIEDIYTVADGCMVARGDMGVEIEFARLPIIQRRIVKIARNLGKRVIVATEMLESMIEHPRPTRAETSDVATAVSQGVSAVMLSGETAAGKYPVECVKAMSEIALEAENQISYFSELTHNVFKIDNMAEAVCHAAVDAALALNVRMIIVFTKSGRSAKNVSRFRPGMPIVAATSDELTFPRLSLCWGTIPNLVQDYHKSEDLYKQAEDIARNNGCVDGDTVVVTSGLPLNQGTNIMKIMTLQPKILEQKE</sequence>
<evidence type="ECO:0000256" key="4">
    <source>
        <dbReference type="ARBA" id="ARBA00012142"/>
    </source>
</evidence>
<keyword evidence="9" id="KW-0067">ATP-binding</keyword>
<dbReference type="FunFam" id="2.40.33.10:FF:000001">
    <property type="entry name" value="Pyruvate kinase"/>
    <property type="match status" value="1"/>
</dbReference>
<evidence type="ECO:0000256" key="12">
    <source>
        <dbReference type="ARBA" id="ARBA00023317"/>
    </source>
</evidence>
<evidence type="ECO:0000256" key="2">
    <source>
        <dbReference type="ARBA" id="ARBA00004997"/>
    </source>
</evidence>
<dbReference type="OrthoDB" id="108365at2759"/>
<dbReference type="GO" id="GO:0005524">
    <property type="term" value="F:ATP binding"/>
    <property type="evidence" value="ECO:0007669"/>
    <property type="project" value="UniProtKB-KW"/>
</dbReference>
<dbReference type="GO" id="GO:0016301">
    <property type="term" value="F:kinase activity"/>
    <property type="evidence" value="ECO:0007669"/>
    <property type="project" value="UniProtKB-KW"/>
</dbReference>
<dbReference type="SUPFAM" id="SSF51621">
    <property type="entry name" value="Phosphoenolpyruvate/pyruvate domain"/>
    <property type="match status" value="1"/>
</dbReference>
<dbReference type="InterPro" id="IPR015795">
    <property type="entry name" value="Pyrv_Knase_C"/>
</dbReference>
<name>A0A1J4JBU8_9EUKA</name>
<dbReference type="PANTHER" id="PTHR11817">
    <property type="entry name" value="PYRUVATE KINASE"/>
    <property type="match status" value="1"/>
</dbReference>
<gene>
    <name evidence="16" type="ORF">TRFO_10865</name>
</gene>
<evidence type="ECO:0000313" key="17">
    <source>
        <dbReference type="Proteomes" id="UP000179807"/>
    </source>
</evidence>
<dbReference type="NCBIfam" id="NF004978">
    <property type="entry name" value="PRK06354.1"/>
    <property type="match status" value="1"/>
</dbReference>
<dbReference type="GO" id="GO:0004743">
    <property type="term" value="F:pyruvate kinase activity"/>
    <property type="evidence" value="ECO:0007669"/>
    <property type="project" value="UniProtKB-EC"/>
</dbReference>
<evidence type="ECO:0000259" key="15">
    <source>
        <dbReference type="Pfam" id="PF02887"/>
    </source>
</evidence>
<proteinExistence type="inferred from homology"/>
<evidence type="ECO:0000256" key="1">
    <source>
        <dbReference type="ARBA" id="ARBA00001958"/>
    </source>
</evidence>
<dbReference type="InterPro" id="IPR015793">
    <property type="entry name" value="Pyrv_Knase_brl"/>
</dbReference>
<comment type="similarity">
    <text evidence="3 13">Belongs to the pyruvate kinase family.</text>
</comment>
<evidence type="ECO:0000256" key="10">
    <source>
        <dbReference type="ARBA" id="ARBA00022842"/>
    </source>
</evidence>
<dbReference type="SUPFAM" id="SSF52935">
    <property type="entry name" value="PK C-terminal domain-like"/>
    <property type="match status" value="1"/>
</dbReference>
<dbReference type="PROSITE" id="PS00110">
    <property type="entry name" value="PYRUVATE_KINASE"/>
    <property type="match status" value="1"/>
</dbReference>
<dbReference type="InterPro" id="IPR001697">
    <property type="entry name" value="Pyr_Knase"/>
</dbReference>
<dbReference type="InterPro" id="IPR036918">
    <property type="entry name" value="Pyrv_Knase_C_sf"/>
</dbReference>
<dbReference type="RefSeq" id="XP_068347869.1">
    <property type="nucleotide sequence ID" value="XM_068495711.1"/>
</dbReference>
<feature type="domain" description="Pyruvate kinase barrel" evidence="14">
    <location>
        <begin position="1"/>
        <end position="323"/>
    </location>
</feature>
<keyword evidence="5 13" id="KW-0808">Transferase</keyword>
<evidence type="ECO:0000256" key="11">
    <source>
        <dbReference type="ARBA" id="ARBA00023152"/>
    </source>
</evidence>
<keyword evidence="10 13" id="KW-0460">Magnesium</keyword>
<evidence type="ECO:0000256" key="9">
    <source>
        <dbReference type="ARBA" id="ARBA00022840"/>
    </source>
</evidence>
<keyword evidence="7" id="KW-0547">Nucleotide-binding</keyword>
<organism evidence="16 17">
    <name type="scientific">Tritrichomonas foetus</name>
    <dbReference type="NCBI Taxonomy" id="1144522"/>
    <lineage>
        <taxon>Eukaryota</taxon>
        <taxon>Metamonada</taxon>
        <taxon>Parabasalia</taxon>
        <taxon>Tritrichomonadida</taxon>
        <taxon>Tritrichomonadidae</taxon>
        <taxon>Tritrichomonas</taxon>
    </lineage>
</organism>
<dbReference type="Gene3D" id="3.20.20.60">
    <property type="entry name" value="Phosphoenolpyruvate-binding domains"/>
    <property type="match status" value="1"/>
</dbReference>
<comment type="caution">
    <text evidence="16">The sequence shown here is derived from an EMBL/GenBank/DDBJ whole genome shotgun (WGS) entry which is preliminary data.</text>
</comment>
<comment type="pathway">
    <text evidence="2 13">Carbohydrate degradation; glycolysis; pyruvate from D-glyceraldehyde 3-phosphate: step 5/5.</text>
</comment>
<evidence type="ECO:0000256" key="3">
    <source>
        <dbReference type="ARBA" id="ARBA00008663"/>
    </source>
</evidence>
<dbReference type="NCBIfam" id="NF004491">
    <property type="entry name" value="PRK05826.1"/>
    <property type="match status" value="1"/>
</dbReference>